<accession>A0AAW9PZU5</accession>
<keyword evidence="3" id="KW-0472">Membrane</keyword>
<dbReference type="Proteomes" id="UP001333818">
    <property type="component" value="Unassembled WGS sequence"/>
</dbReference>
<comment type="caution">
    <text evidence="5">The sequence shown here is derived from an EMBL/GenBank/DDBJ whole genome shotgun (WGS) entry which is preliminary data.</text>
</comment>
<evidence type="ECO:0000313" key="6">
    <source>
        <dbReference type="Proteomes" id="UP001333818"/>
    </source>
</evidence>
<dbReference type="PANTHER" id="PTHR33392:SF6">
    <property type="entry name" value="POLYISOPRENYL-TEICHOIC ACID--PEPTIDOGLYCAN TEICHOIC ACID TRANSFERASE TAGU"/>
    <property type="match status" value="1"/>
</dbReference>
<evidence type="ECO:0000256" key="3">
    <source>
        <dbReference type="SAM" id="Phobius"/>
    </source>
</evidence>
<feature type="domain" description="Cell envelope-related transcriptional attenuator" evidence="4">
    <location>
        <begin position="178"/>
        <end position="326"/>
    </location>
</feature>
<keyword evidence="3" id="KW-1133">Transmembrane helix</keyword>
<dbReference type="InterPro" id="IPR004474">
    <property type="entry name" value="LytR_CpsA_psr"/>
</dbReference>
<dbReference type="AlphaFoldDB" id="A0AAW9PZU5"/>
<evidence type="ECO:0000313" key="5">
    <source>
        <dbReference type="EMBL" id="MEE3717469.1"/>
    </source>
</evidence>
<keyword evidence="3" id="KW-0812">Transmembrane</keyword>
<reference evidence="5" key="1">
    <citation type="submission" date="2024-01" db="EMBL/GenBank/DDBJ databases">
        <title>Bank of Algae and Cyanobacteria of the Azores (BACA) strain genomes.</title>
        <authorList>
            <person name="Luz R."/>
            <person name="Cordeiro R."/>
            <person name="Fonseca A."/>
            <person name="Goncalves V."/>
        </authorList>
    </citation>
    <scope>NUCLEOTIDE SEQUENCE</scope>
    <source>
        <strain evidence="5">BACA0141</strain>
    </source>
</reference>
<feature type="transmembrane region" description="Helical" evidence="3">
    <location>
        <begin position="102"/>
        <end position="122"/>
    </location>
</feature>
<evidence type="ECO:0000256" key="1">
    <source>
        <dbReference type="ARBA" id="ARBA00006068"/>
    </source>
</evidence>
<dbReference type="EMBL" id="JAZBJZ010000042">
    <property type="protein sequence ID" value="MEE3717469.1"/>
    <property type="molecule type" value="Genomic_DNA"/>
</dbReference>
<organism evidence="5 6">
    <name type="scientific">Tumidithrix elongata BACA0141</name>
    <dbReference type="NCBI Taxonomy" id="2716417"/>
    <lineage>
        <taxon>Bacteria</taxon>
        <taxon>Bacillati</taxon>
        <taxon>Cyanobacteriota</taxon>
        <taxon>Cyanophyceae</taxon>
        <taxon>Pseudanabaenales</taxon>
        <taxon>Pseudanabaenaceae</taxon>
        <taxon>Tumidithrix</taxon>
        <taxon>Tumidithrix elongata</taxon>
    </lineage>
</organism>
<comment type="similarity">
    <text evidence="1">Belongs to the LytR/CpsA/Psr (LCP) family.</text>
</comment>
<protein>
    <submittedName>
        <fullName evidence="5">LCP family protein</fullName>
    </submittedName>
</protein>
<proteinExistence type="inferred from homology"/>
<sequence>MTNRPRSEQQTGGQGITPLQTVHTLRQTPQSPIESLSSQSIQRPMPQPAIKPVEPSTQSDSGFPPFTEAKTEAAFTPNFSPLEQNPSNQIKPKQRKIPWGKITLATITAIAVGGGILLAKFVPINNLDWMGLLKGRNPEEVFVEALGRKLDRPLQILVLGIDRVPGAPLDSPESFNGRSDTMLLIRFDPYDRSLTILSVPRDTQVPIPGAGRTKINAANVYGGAALAKSTVSETLNDVNIDHYVRIDTAGLVDLVDVLGGLEVNVPKRMRYVDKTQKLDIDLYPGVQVLNGKQAEGFVRFRHDEEGDIGRIKRQQVLLKALKAKLSNPTLVLKLNDLVTVLRRHVDTDLSFDEMLALGTFSLSLKPNQVQSFTLPGRPSDPNEFRYSYWITTPEQAAQAIDGKFQVKRQDTSNSQSTN</sequence>
<keyword evidence="6" id="KW-1185">Reference proteome</keyword>
<dbReference type="PANTHER" id="PTHR33392">
    <property type="entry name" value="POLYISOPRENYL-TEICHOIC ACID--PEPTIDOGLYCAN TEICHOIC ACID TRANSFERASE TAGU"/>
    <property type="match status" value="1"/>
</dbReference>
<dbReference type="NCBIfam" id="TIGR00350">
    <property type="entry name" value="lytR_cpsA_psr"/>
    <property type="match status" value="1"/>
</dbReference>
<evidence type="ECO:0000256" key="2">
    <source>
        <dbReference type="SAM" id="MobiDB-lite"/>
    </source>
</evidence>
<evidence type="ECO:0000259" key="4">
    <source>
        <dbReference type="Pfam" id="PF03816"/>
    </source>
</evidence>
<dbReference type="InterPro" id="IPR050922">
    <property type="entry name" value="LytR/CpsA/Psr_CW_biosynth"/>
</dbReference>
<dbReference type="Gene3D" id="3.40.630.190">
    <property type="entry name" value="LCP protein"/>
    <property type="match status" value="1"/>
</dbReference>
<feature type="region of interest" description="Disordered" evidence="2">
    <location>
        <begin position="1"/>
        <end position="67"/>
    </location>
</feature>
<feature type="compositionally biased region" description="Polar residues" evidence="2">
    <location>
        <begin position="1"/>
        <end position="42"/>
    </location>
</feature>
<dbReference type="Pfam" id="PF03816">
    <property type="entry name" value="LytR_cpsA_psr"/>
    <property type="match status" value="1"/>
</dbReference>
<dbReference type="RefSeq" id="WP_330483898.1">
    <property type="nucleotide sequence ID" value="NZ_JAZBJZ010000042.1"/>
</dbReference>
<gene>
    <name evidence="5" type="ORF">V2H45_11965</name>
</gene>
<name>A0AAW9PZU5_9CYAN</name>